<name>A0A6G0ZL22_APHCR</name>
<evidence type="ECO:0000313" key="2">
    <source>
        <dbReference type="Proteomes" id="UP000478052"/>
    </source>
</evidence>
<dbReference type="Proteomes" id="UP000478052">
    <property type="component" value="Unassembled WGS sequence"/>
</dbReference>
<gene>
    <name evidence="1" type="ORF">FWK35_00005903</name>
</gene>
<evidence type="ECO:0000313" key="1">
    <source>
        <dbReference type="EMBL" id="KAF0772006.1"/>
    </source>
</evidence>
<keyword evidence="2" id="KW-1185">Reference proteome</keyword>
<reference evidence="1 2" key="1">
    <citation type="submission" date="2019-08" db="EMBL/GenBank/DDBJ databases">
        <title>Whole genome of Aphis craccivora.</title>
        <authorList>
            <person name="Voronova N.V."/>
            <person name="Shulinski R.S."/>
            <person name="Bandarenka Y.V."/>
            <person name="Zhorov D.G."/>
            <person name="Warner D."/>
        </authorList>
    </citation>
    <scope>NUCLEOTIDE SEQUENCE [LARGE SCALE GENOMIC DNA]</scope>
    <source>
        <strain evidence="1">180601</strain>
        <tissue evidence="1">Whole Body</tissue>
    </source>
</reference>
<accession>A0A6G0ZL22</accession>
<comment type="caution">
    <text evidence="1">The sequence shown here is derived from an EMBL/GenBank/DDBJ whole genome shotgun (WGS) entry which is preliminary data.</text>
</comment>
<organism evidence="1 2">
    <name type="scientific">Aphis craccivora</name>
    <name type="common">Cowpea aphid</name>
    <dbReference type="NCBI Taxonomy" id="307492"/>
    <lineage>
        <taxon>Eukaryota</taxon>
        <taxon>Metazoa</taxon>
        <taxon>Ecdysozoa</taxon>
        <taxon>Arthropoda</taxon>
        <taxon>Hexapoda</taxon>
        <taxon>Insecta</taxon>
        <taxon>Pterygota</taxon>
        <taxon>Neoptera</taxon>
        <taxon>Paraneoptera</taxon>
        <taxon>Hemiptera</taxon>
        <taxon>Sternorrhyncha</taxon>
        <taxon>Aphidomorpha</taxon>
        <taxon>Aphidoidea</taxon>
        <taxon>Aphididae</taxon>
        <taxon>Aphidini</taxon>
        <taxon>Aphis</taxon>
        <taxon>Aphis</taxon>
    </lineage>
</organism>
<proteinExistence type="predicted"/>
<dbReference type="AlphaFoldDB" id="A0A6G0ZL22"/>
<dbReference type="EMBL" id="VUJU01000223">
    <property type="protein sequence ID" value="KAF0772006.1"/>
    <property type="molecule type" value="Genomic_DNA"/>
</dbReference>
<protein>
    <submittedName>
        <fullName evidence="1">Uncharacterized protein</fullName>
    </submittedName>
</protein>
<sequence>MWLMFLDNIRGSKNCVFENKTCETLFAGKYDAVEFLINILSACFYPEFGKTPLKFNSKTIAVVVVVTHYGGGGGGVADSAALLPSSLSPPLERATVFIGNGFYGICVAVGSLDKTVNGFLATHHRNRSQLPVESVCVMREHRETLLQPPKSNDHYIIYPATPSAARSNRF</sequence>